<dbReference type="SUPFAM" id="SSF48317">
    <property type="entry name" value="Acid phosphatase/Vanadium-dependent haloperoxidase"/>
    <property type="match status" value="1"/>
</dbReference>
<keyword evidence="4" id="KW-0472">Membrane</keyword>
<reference evidence="6 7" key="1">
    <citation type="submission" date="2021-05" db="EMBL/GenBank/DDBJ databases">
        <title>Genetic and Functional Diversity in Clade A Lucinid endosymbionts from the Bahamas.</title>
        <authorList>
            <person name="Giani N.M."/>
            <person name="Engel A.S."/>
            <person name="Campbell B.J."/>
        </authorList>
    </citation>
    <scope>NUCLEOTIDE SEQUENCE [LARGE SCALE GENOMIC DNA]</scope>
    <source>
        <strain evidence="6">LUC16012Gg_MoonRockCtena</strain>
    </source>
</reference>
<keyword evidence="4" id="KW-1133">Transmembrane helix</keyword>
<protein>
    <recommendedName>
        <fullName evidence="1">undecaprenyl-diphosphate phosphatase</fullName>
        <ecNumber evidence="1">3.6.1.27</ecNumber>
    </recommendedName>
    <alternativeName>
        <fullName evidence="2">Undecaprenyl pyrophosphate phosphatase</fullName>
    </alternativeName>
</protein>
<dbReference type="GO" id="GO:0050380">
    <property type="term" value="F:undecaprenyl-diphosphatase activity"/>
    <property type="evidence" value="ECO:0007669"/>
    <property type="project" value="UniProtKB-EC"/>
</dbReference>
<gene>
    <name evidence="6" type="ORF">KME65_04430</name>
</gene>
<organism evidence="6 7">
    <name type="scientific">Candidatus Thiodiazotropha taylori</name>
    <dbReference type="NCBI Taxonomy" id="2792791"/>
    <lineage>
        <taxon>Bacteria</taxon>
        <taxon>Pseudomonadati</taxon>
        <taxon>Pseudomonadota</taxon>
        <taxon>Gammaproteobacteria</taxon>
        <taxon>Chromatiales</taxon>
        <taxon>Sedimenticolaceae</taxon>
        <taxon>Candidatus Thiodiazotropha</taxon>
    </lineage>
</organism>
<accession>A0A944QRV6</accession>
<dbReference type="Proteomes" id="UP000770889">
    <property type="component" value="Unassembled WGS sequence"/>
</dbReference>
<dbReference type="PANTHER" id="PTHR14969">
    <property type="entry name" value="SPHINGOSINE-1-PHOSPHATE PHOSPHOHYDROLASE"/>
    <property type="match status" value="1"/>
</dbReference>
<keyword evidence="4" id="KW-0812">Transmembrane</keyword>
<dbReference type="AlphaFoldDB" id="A0A944QRV6"/>
<dbReference type="Gene3D" id="1.20.144.10">
    <property type="entry name" value="Phosphatidic acid phosphatase type 2/haloperoxidase"/>
    <property type="match status" value="1"/>
</dbReference>
<evidence type="ECO:0000256" key="1">
    <source>
        <dbReference type="ARBA" id="ARBA00012374"/>
    </source>
</evidence>
<sequence>MTPDNLILTWFHVDMASAFSDMLFRWFSSKYYFSFPILLTLLLYAVQKQGWRGIFWWFSLILVIGLGDQLGNQLKELFSEVRPCTSHEAFQGLRADDICTYSTKGMPSNHAINFFTATLFVILTRPQWHVWHSFLLICSILAGLSRIYLAKHFPSQVIAGSFIGTYIGTLTALFYHHRKWSSTLLHIKNIPILRKEP</sequence>
<dbReference type="EC" id="3.6.1.27" evidence="1"/>
<feature type="domain" description="Phosphatidic acid phosphatase type 2/haloperoxidase" evidence="5">
    <location>
        <begin position="59"/>
        <end position="172"/>
    </location>
</feature>
<comment type="catalytic activity">
    <reaction evidence="3">
        <text>di-trans,octa-cis-undecaprenyl diphosphate + H2O = di-trans,octa-cis-undecaprenyl phosphate + phosphate + H(+)</text>
        <dbReference type="Rhea" id="RHEA:28094"/>
        <dbReference type="ChEBI" id="CHEBI:15377"/>
        <dbReference type="ChEBI" id="CHEBI:15378"/>
        <dbReference type="ChEBI" id="CHEBI:43474"/>
        <dbReference type="ChEBI" id="CHEBI:58405"/>
        <dbReference type="ChEBI" id="CHEBI:60392"/>
        <dbReference type="EC" id="3.6.1.27"/>
    </reaction>
</comment>
<feature type="transmembrane region" description="Helical" evidence="4">
    <location>
        <begin position="53"/>
        <end position="71"/>
    </location>
</feature>
<evidence type="ECO:0000313" key="6">
    <source>
        <dbReference type="EMBL" id="MBT2988188.1"/>
    </source>
</evidence>
<evidence type="ECO:0000313" key="7">
    <source>
        <dbReference type="Proteomes" id="UP000770889"/>
    </source>
</evidence>
<evidence type="ECO:0000259" key="5">
    <source>
        <dbReference type="SMART" id="SM00014"/>
    </source>
</evidence>
<feature type="transmembrane region" description="Helical" evidence="4">
    <location>
        <begin position="31"/>
        <end position="47"/>
    </location>
</feature>
<evidence type="ECO:0000256" key="3">
    <source>
        <dbReference type="ARBA" id="ARBA00047594"/>
    </source>
</evidence>
<comment type="caution">
    <text evidence="6">The sequence shown here is derived from an EMBL/GenBank/DDBJ whole genome shotgun (WGS) entry which is preliminary data.</text>
</comment>
<evidence type="ECO:0000256" key="4">
    <source>
        <dbReference type="SAM" id="Phobius"/>
    </source>
</evidence>
<dbReference type="SMART" id="SM00014">
    <property type="entry name" value="acidPPc"/>
    <property type="match status" value="1"/>
</dbReference>
<dbReference type="Pfam" id="PF01569">
    <property type="entry name" value="PAP2"/>
    <property type="match status" value="1"/>
</dbReference>
<feature type="transmembrane region" description="Helical" evidence="4">
    <location>
        <begin position="130"/>
        <end position="149"/>
    </location>
</feature>
<name>A0A944QRV6_9GAMM</name>
<evidence type="ECO:0000256" key="2">
    <source>
        <dbReference type="ARBA" id="ARBA00032707"/>
    </source>
</evidence>
<dbReference type="PANTHER" id="PTHR14969:SF13">
    <property type="entry name" value="AT30094P"/>
    <property type="match status" value="1"/>
</dbReference>
<dbReference type="InterPro" id="IPR000326">
    <property type="entry name" value="PAP2/HPO"/>
</dbReference>
<dbReference type="EMBL" id="JAHHGM010000003">
    <property type="protein sequence ID" value="MBT2988188.1"/>
    <property type="molecule type" value="Genomic_DNA"/>
</dbReference>
<proteinExistence type="predicted"/>
<feature type="transmembrane region" description="Helical" evidence="4">
    <location>
        <begin position="155"/>
        <end position="175"/>
    </location>
</feature>
<dbReference type="InterPro" id="IPR036938">
    <property type="entry name" value="PAP2/HPO_sf"/>
</dbReference>